<feature type="compositionally biased region" description="Basic and acidic residues" evidence="1">
    <location>
        <begin position="100"/>
        <end position="109"/>
    </location>
</feature>
<organism evidence="2 3">
    <name type="scientific">Streptomyces kasugaensis</name>
    <dbReference type="NCBI Taxonomy" id="1946"/>
    <lineage>
        <taxon>Bacteria</taxon>
        <taxon>Bacillati</taxon>
        <taxon>Actinomycetota</taxon>
        <taxon>Actinomycetes</taxon>
        <taxon>Kitasatosporales</taxon>
        <taxon>Streptomycetaceae</taxon>
        <taxon>Streptomyces</taxon>
    </lineage>
</organism>
<dbReference type="Proteomes" id="UP000292452">
    <property type="component" value="Unassembled WGS sequence"/>
</dbReference>
<dbReference type="EMBL" id="SIXH01000584">
    <property type="protein sequence ID" value="TBO55131.1"/>
    <property type="molecule type" value="Genomic_DNA"/>
</dbReference>
<gene>
    <name evidence="2" type="ORF">EYS09_34870</name>
</gene>
<name>A0A4V2JHL9_STRKA</name>
<feature type="region of interest" description="Disordered" evidence="1">
    <location>
        <begin position="87"/>
        <end position="109"/>
    </location>
</feature>
<evidence type="ECO:0008006" key="4">
    <source>
        <dbReference type="Google" id="ProtNLM"/>
    </source>
</evidence>
<feature type="compositionally biased region" description="Polar residues" evidence="1">
    <location>
        <begin position="89"/>
        <end position="99"/>
    </location>
</feature>
<dbReference type="RefSeq" id="WP_094792510.1">
    <property type="nucleotide sequence ID" value="NZ_NDXL01000001.1"/>
</dbReference>
<keyword evidence="3" id="KW-1185">Reference proteome</keyword>
<accession>A0A4V2JHL9</accession>
<evidence type="ECO:0000313" key="2">
    <source>
        <dbReference type="EMBL" id="TBO55131.1"/>
    </source>
</evidence>
<evidence type="ECO:0000256" key="1">
    <source>
        <dbReference type="SAM" id="MobiDB-lite"/>
    </source>
</evidence>
<evidence type="ECO:0000313" key="3">
    <source>
        <dbReference type="Proteomes" id="UP000292452"/>
    </source>
</evidence>
<sequence>MSDGYLAANPEGMVKKSTHIDDLVSYTAEIRAYHESGLSGLGTPWGEGDETANAFEEVYFPGHRNLTVLMEALETGFEQSTDQVKETATHFSRTETANTEEVRRLRTHG</sequence>
<comment type="caution">
    <text evidence="2">The sequence shown here is derived from an EMBL/GenBank/DDBJ whole genome shotgun (WGS) entry which is preliminary data.</text>
</comment>
<proteinExistence type="predicted"/>
<dbReference type="OrthoDB" id="4251444at2"/>
<protein>
    <recommendedName>
        <fullName evidence="4">WXG100 family type VII secretion target</fullName>
    </recommendedName>
</protein>
<dbReference type="AlphaFoldDB" id="A0A4V2JHL9"/>
<reference evidence="2 3" key="1">
    <citation type="submission" date="2019-02" db="EMBL/GenBank/DDBJ databases">
        <title>Draft Genome Sequence of Streptomyces sp. AM-2504, identified by 16S rRNA comparative analysis as a Streptomyces Kasugaensis strain.</title>
        <authorList>
            <person name="Napolioni V."/>
            <person name="Giuliodori A.M."/>
            <person name="Spurio R."/>
            <person name="Fabbretti A."/>
        </authorList>
    </citation>
    <scope>NUCLEOTIDE SEQUENCE [LARGE SCALE GENOMIC DNA]</scope>
    <source>
        <strain evidence="2 3">AM-2504</strain>
    </source>
</reference>